<comment type="caution">
    <text evidence="7">The sequence shown here is derived from an EMBL/GenBank/DDBJ whole genome shotgun (WGS) entry which is preliminary data.</text>
</comment>
<dbReference type="InterPro" id="IPR014768">
    <property type="entry name" value="GBD/FH3_dom"/>
</dbReference>
<feature type="domain" description="Calponin-homology (CH)" evidence="4">
    <location>
        <begin position="7"/>
        <end position="113"/>
    </location>
</feature>
<accession>A0AA88GTT5</accession>
<feature type="compositionally biased region" description="Low complexity" evidence="3">
    <location>
        <begin position="159"/>
        <end position="184"/>
    </location>
</feature>
<feature type="domain" description="FH2" evidence="6">
    <location>
        <begin position="757"/>
        <end position="1152"/>
    </location>
</feature>
<dbReference type="Pfam" id="PF00307">
    <property type="entry name" value="CH"/>
    <property type="match status" value="1"/>
</dbReference>
<evidence type="ECO:0000259" key="6">
    <source>
        <dbReference type="PROSITE" id="PS51444"/>
    </source>
</evidence>
<feature type="region of interest" description="Disordered" evidence="3">
    <location>
        <begin position="121"/>
        <end position="146"/>
    </location>
</feature>
<dbReference type="PROSITE" id="PS51232">
    <property type="entry name" value="GBD_FH3"/>
    <property type="match status" value="1"/>
</dbReference>
<dbReference type="SMART" id="SM01140">
    <property type="entry name" value="Drf_GBD"/>
    <property type="match status" value="1"/>
</dbReference>
<dbReference type="Pfam" id="PF06367">
    <property type="entry name" value="Drf_FH3"/>
    <property type="match status" value="1"/>
</dbReference>
<evidence type="ECO:0000256" key="2">
    <source>
        <dbReference type="SAM" id="Coils"/>
    </source>
</evidence>
<feature type="compositionally biased region" description="Basic and acidic residues" evidence="3">
    <location>
        <begin position="1161"/>
        <end position="1181"/>
    </location>
</feature>
<feature type="compositionally biased region" description="Low complexity" evidence="3">
    <location>
        <begin position="234"/>
        <end position="298"/>
    </location>
</feature>
<dbReference type="InterPro" id="IPR001715">
    <property type="entry name" value="CH_dom"/>
</dbReference>
<dbReference type="PANTHER" id="PTHR45857">
    <property type="entry name" value="FORMIN-LIKE PROTEIN"/>
    <property type="match status" value="1"/>
</dbReference>
<comment type="similarity">
    <text evidence="1">Belongs to the formin homology family.</text>
</comment>
<feature type="compositionally biased region" description="Acidic residues" evidence="3">
    <location>
        <begin position="299"/>
        <end position="308"/>
    </location>
</feature>
<dbReference type="GO" id="GO:0016477">
    <property type="term" value="P:cell migration"/>
    <property type="evidence" value="ECO:0007669"/>
    <property type="project" value="TreeGrafter"/>
</dbReference>
<dbReference type="SUPFAM" id="SSF48371">
    <property type="entry name" value="ARM repeat"/>
    <property type="match status" value="1"/>
</dbReference>
<evidence type="ECO:0000256" key="3">
    <source>
        <dbReference type="SAM" id="MobiDB-lite"/>
    </source>
</evidence>
<feature type="region of interest" description="Disordered" evidence="3">
    <location>
        <begin position="159"/>
        <end position="308"/>
    </location>
</feature>
<dbReference type="GO" id="GO:0031267">
    <property type="term" value="F:small GTPase binding"/>
    <property type="evidence" value="ECO:0007669"/>
    <property type="project" value="InterPro"/>
</dbReference>
<feature type="compositionally biased region" description="Low complexity" evidence="3">
    <location>
        <begin position="199"/>
        <end position="225"/>
    </location>
</feature>
<evidence type="ECO:0000313" key="7">
    <source>
        <dbReference type="EMBL" id="KAG2388762.1"/>
    </source>
</evidence>
<dbReference type="Gene3D" id="1.20.58.2220">
    <property type="entry name" value="Formin, FH2 domain"/>
    <property type="match status" value="1"/>
</dbReference>
<dbReference type="InterPro" id="IPR043592">
    <property type="entry name" value="FMNL_animal"/>
</dbReference>
<dbReference type="PANTHER" id="PTHR45857:SF4">
    <property type="entry name" value="FORMIN-LIKE PROTEIN"/>
    <property type="match status" value="1"/>
</dbReference>
<dbReference type="PROSITE" id="PS51444">
    <property type="entry name" value="FH2"/>
    <property type="match status" value="1"/>
</dbReference>
<reference evidence="7 8" key="1">
    <citation type="journal article" date="2018" name="BMC Genomics">
        <title>The genome of Naegleria lovaniensis, the basis for a comparative approach to unravel pathogenicity factors of the human pathogenic amoeba N. fowleri.</title>
        <authorList>
            <person name="Liechti N."/>
            <person name="Schurch N."/>
            <person name="Bruggmann R."/>
            <person name="Wittwer M."/>
        </authorList>
    </citation>
    <scope>NUCLEOTIDE SEQUENCE [LARGE SCALE GENOMIC DNA]</scope>
    <source>
        <strain evidence="7 8">ATCC 30569</strain>
    </source>
</reference>
<dbReference type="InterPro" id="IPR010473">
    <property type="entry name" value="GTPase-bd"/>
</dbReference>
<dbReference type="Proteomes" id="UP000816034">
    <property type="component" value="Unassembled WGS sequence"/>
</dbReference>
<dbReference type="GO" id="GO:0005829">
    <property type="term" value="C:cytosol"/>
    <property type="evidence" value="ECO:0007669"/>
    <property type="project" value="TreeGrafter"/>
</dbReference>
<dbReference type="GO" id="GO:0030866">
    <property type="term" value="P:cortical actin cytoskeleton organization"/>
    <property type="evidence" value="ECO:0007669"/>
    <property type="project" value="TreeGrafter"/>
</dbReference>
<dbReference type="Pfam" id="PF02181">
    <property type="entry name" value="FH2"/>
    <property type="match status" value="1"/>
</dbReference>
<dbReference type="PROSITE" id="PS50021">
    <property type="entry name" value="CH"/>
    <property type="match status" value="1"/>
</dbReference>
<sequence length="1225" mass="137115">MSRKVTEQEKEAIREWIEKVTGEKYSKPNDPYTSLKDGVLLCGLISALRCTKMPTYNKETKGVMFKEMENIAYFMQQVQKVGIKLDWTLKALHKNADMNAVLLSIIELSNHVKANNTEGYKGPFLDLPSESSATTTSSTLTTTTATTTSNVVSTPTIVKKSSVTTATTSSDSSSESPTTSGATSRIRRFFGGGNKQEDPSTTTSPSSPSVSSTTKSTTSPSVTSVLKKDDKNLTSGSSPAMTTSSPTTPVKSSNVSSSSNLPKTSSLANNSSSSSLSKISSSNSLHSSSSPSRRSSVSPEDDSDEDDDIIEEEVLVQIAKLKENIENPTPEYLRSLNQKLEGKTLKWCNKFVNEKGSFYLGEIILQANKPFKGANEKSIQEQALNCCSTLIDLGALNGFIKYPSTVNAIARLLNNKESIKTRMTALEALTLICTSSELGFWAVLEALNQYKLEYKEIKRFSDLVDALKNEKDEKLKAFILALFNSLINSPQDTSIRMLLRNELKTFGLDDLMTKLQKDAENDVIKDQNLKHQIRSFEEEMMSGFMDDDEEEESSDDNLNVKSLTDPLQISKLLLIRLGGSSVGFTHYRNILRHLLDYSQTLLKDSSESAKNEKTLLDSWKSIDNMLYSLTHDSMFSAKLDPIPDVLKSEKMAKILLQKSKKKCDDLTLELETLKKGGVTSSSKLDPTLKSPFEELERQNKELLKAIQDRDLLIEELKRNGGIVGNNASSGAIDSSSSSIPPPPPGMGGSTGDIPPPPPGMGVPPPPGMSGSVPPPPETKVASTIWIKEGLAEKTKEVDLNTNELEELFSNVPKEKKEEKKERKKKDYVTFIDPQKSNNLSIILGYLRLEYSEIKNAILEMDEEVLTQQNIESLKDKTPTDEEIQAILAYDGDRDLLAASDKFYLAIKDVPRLQSRLNFWAFKSKFENTIPEIIPDLETLHYASQEILRSKKFKDLLTIVLAMANFLNANSSKKDAYGFTLGSLNKLKETKAIDGKTTLLQYIGIHCMAKNPDVLKIREDFGNLADAIRISLPDVNTEVVKLREGVASLEKELQLPDWKNKQSDKFYRTMTEFLKVAKNDMHVVSVISSKLEQSLKTICEQFAEDDKVVCKNPTDLFGQVFSFLDAFMTGFEEYIRQKLAERKKRQKKERQRQLQRQQQQKMLEEKQNRLKQSEEAMRERKQSIMSGQAFKDRRENRIMMKPNQAQENSLPFAVNLRKTTREEPQQ</sequence>
<dbReference type="InterPro" id="IPR016024">
    <property type="entry name" value="ARM-type_fold"/>
</dbReference>
<dbReference type="Gene3D" id="1.25.10.10">
    <property type="entry name" value="Leucine-rich Repeat Variant"/>
    <property type="match status" value="1"/>
</dbReference>
<evidence type="ECO:0000313" key="8">
    <source>
        <dbReference type="Proteomes" id="UP000816034"/>
    </source>
</evidence>
<organism evidence="7 8">
    <name type="scientific">Naegleria lovaniensis</name>
    <name type="common">Amoeba</name>
    <dbReference type="NCBI Taxonomy" id="51637"/>
    <lineage>
        <taxon>Eukaryota</taxon>
        <taxon>Discoba</taxon>
        <taxon>Heterolobosea</taxon>
        <taxon>Tetramitia</taxon>
        <taxon>Eutetramitia</taxon>
        <taxon>Vahlkampfiidae</taxon>
        <taxon>Naegleria</taxon>
    </lineage>
</organism>
<feature type="region of interest" description="Disordered" evidence="3">
    <location>
        <begin position="722"/>
        <end position="779"/>
    </location>
</feature>
<dbReference type="GO" id="GO:0051015">
    <property type="term" value="F:actin filament binding"/>
    <property type="evidence" value="ECO:0007669"/>
    <property type="project" value="TreeGrafter"/>
</dbReference>
<dbReference type="Gene3D" id="1.10.418.10">
    <property type="entry name" value="Calponin-like domain"/>
    <property type="match status" value="1"/>
</dbReference>
<feature type="region of interest" description="Disordered" evidence="3">
    <location>
        <begin position="1143"/>
        <end position="1225"/>
    </location>
</feature>
<protein>
    <submittedName>
        <fullName evidence="7">Uncharacterized protein</fullName>
    </submittedName>
</protein>
<gene>
    <name evidence="7" type="ORF">C9374_000201</name>
</gene>
<dbReference type="Pfam" id="PF06371">
    <property type="entry name" value="Drf_GBD"/>
    <property type="match status" value="1"/>
</dbReference>
<dbReference type="SMART" id="SM00033">
    <property type="entry name" value="CH"/>
    <property type="match status" value="1"/>
</dbReference>
<keyword evidence="8" id="KW-1185">Reference proteome</keyword>
<name>A0AA88GTT5_NAELO</name>
<evidence type="ECO:0000259" key="5">
    <source>
        <dbReference type="PROSITE" id="PS51232"/>
    </source>
</evidence>
<feature type="compositionally biased region" description="Low complexity" evidence="3">
    <location>
        <begin position="724"/>
        <end position="738"/>
    </location>
</feature>
<evidence type="ECO:0000259" key="4">
    <source>
        <dbReference type="PROSITE" id="PS50021"/>
    </source>
</evidence>
<dbReference type="InterPro" id="IPR036872">
    <property type="entry name" value="CH_dom_sf"/>
</dbReference>
<dbReference type="SUPFAM" id="SSF47576">
    <property type="entry name" value="Calponin-homology domain, CH-domain"/>
    <property type="match status" value="1"/>
</dbReference>
<dbReference type="SMART" id="SM01139">
    <property type="entry name" value="Drf_FH3"/>
    <property type="match status" value="1"/>
</dbReference>
<proteinExistence type="inferred from homology"/>
<dbReference type="InterPro" id="IPR011989">
    <property type="entry name" value="ARM-like"/>
</dbReference>
<keyword evidence="2" id="KW-0175">Coiled coil</keyword>
<feature type="domain" description="GBD/FH3" evidence="5">
    <location>
        <begin position="260"/>
        <end position="637"/>
    </location>
</feature>
<feature type="compositionally biased region" description="Pro residues" evidence="3">
    <location>
        <begin position="753"/>
        <end position="777"/>
    </location>
</feature>
<evidence type="ECO:0000256" key="1">
    <source>
        <dbReference type="ARBA" id="ARBA00023449"/>
    </source>
</evidence>
<dbReference type="GeneID" id="68092663"/>
<feature type="coiled-coil region" evidence="2">
    <location>
        <begin position="656"/>
        <end position="719"/>
    </location>
</feature>
<dbReference type="SMART" id="SM00498">
    <property type="entry name" value="FH2"/>
    <property type="match status" value="1"/>
</dbReference>
<dbReference type="InterPro" id="IPR015425">
    <property type="entry name" value="FH2_Formin"/>
</dbReference>
<dbReference type="SUPFAM" id="SSF101447">
    <property type="entry name" value="Formin homology 2 domain (FH2 domain)"/>
    <property type="match status" value="1"/>
</dbReference>
<dbReference type="GO" id="GO:0008360">
    <property type="term" value="P:regulation of cell shape"/>
    <property type="evidence" value="ECO:0007669"/>
    <property type="project" value="TreeGrafter"/>
</dbReference>
<dbReference type="RefSeq" id="XP_044552754.1">
    <property type="nucleotide sequence ID" value="XM_044691381.1"/>
</dbReference>
<dbReference type="EMBL" id="PYSW02000009">
    <property type="protein sequence ID" value="KAG2388762.1"/>
    <property type="molecule type" value="Genomic_DNA"/>
</dbReference>
<dbReference type="InterPro" id="IPR010472">
    <property type="entry name" value="FH3_dom"/>
</dbReference>
<feature type="compositionally biased region" description="Low complexity" evidence="3">
    <location>
        <begin position="127"/>
        <end position="146"/>
    </location>
</feature>
<dbReference type="AlphaFoldDB" id="A0AA88GTT5"/>
<dbReference type="InterPro" id="IPR042201">
    <property type="entry name" value="FH2_Formin_sf"/>
</dbReference>